<evidence type="ECO:0000313" key="2">
    <source>
        <dbReference type="EMBL" id="EHL31340.1"/>
    </source>
</evidence>
<dbReference type="OrthoDB" id="5652867at2"/>
<keyword evidence="3" id="KW-1185">Reference proteome</keyword>
<reference evidence="2 3" key="1">
    <citation type="journal article" date="2011" name="BMC Genomics">
        <title>Insight into cross-talk between intra-amoebal pathogens.</title>
        <authorList>
            <person name="Gimenez G."/>
            <person name="Bertelli C."/>
            <person name="Moliner C."/>
            <person name="Robert C."/>
            <person name="Raoult D."/>
            <person name="Fournier P.E."/>
            <person name="Greub G."/>
        </authorList>
    </citation>
    <scope>NUCLEOTIDE SEQUENCE [LARGE SCALE GENOMIC DNA]</scope>
    <source>
        <strain evidence="2 3">LLAP12</strain>
    </source>
</reference>
<protein>
    <submittedName>
        <fullName evidence="2">Uncharacterized protein</fullName>
    </submittedName>
</protein>
<keyword evidence="1" id="KW-1133">Transmembrane helix</keyword>
<dbReference type="AlphaFoldDB" id="G9ENH9"/>
<name>G9ENH9_9GAMM</name>
<dbReference type="Proteomes" id="UP000002770">
    <property type="component" value="Unassembled WGS sequence"/>
</dbReference>
<dbReference type="HOGENOM" id="CLU_1364803_0_0_6"/>
<evidence type="ECO:0000313" key="3">
    <source>
        <dbReference type="Proteomes" id="UP000002770"/>
    </source>
</evidence>
<gene>
    <name evidence="2" type="ORF">LDG_6802</name>
</gene>
<dbReference type="eggNOG" id="ENOG5031DSW">
    <property type="taxonomic scope" value="Bacteria"/>
</dbReference>
<dbReference type="EMBL" id="JH413817">
    <property type="protein sequence ID" value="EHL31340.1"/>
    <property type="molecule type" value="Genomic_DNA"/>
</dbReference>
<dbReference type="STRING" id="658187.LDG_6802"/>
<keyword evidence="1" id="KW-0812">Transmembrane</keyword>
<evidence type="ECO:0000256" key="1">
    <source>
        <dbReference type="SAM" id="Phobius"/>
    </source>
</evidence>
<dbReference type="InParanoid" id="G9ENH9"/>
<organism evidence="2 3">
    <name type="scientific">Legionella drancourtii LLAP12</name>
    <dbReference type="NCBI Taxonomy" id="658187"/>
    <lineage>
        <taxon>Bacteria</taxon>
        <taxon>Pseudomonadati</taxon>
        <taxon>Pseudomonadota</taxon>
        <taxon>Gammaproteobacteria</taxon>
        <taxon>Legionellales</taxon>
        <taxon>Legionellaceae</taxon>
        <taxon>Legionella</taxon>
    </lineage>
</organism>
<proteinExistence type="predicted"/>
<accession>G9ENH9</accession>
<sequence>MILFNASTKWIAIAALNLALVVGMIFIIERPVDSTKDTEIISTRLNDIQSQLINLQKEVTKPSEKIDLSSINQDFNKLASLIEQLKSKDDQLLTDNRTELTHKLDAIHEVINTLDKKQNPVKYLPVSALPFKVLSIDSIQQVNVASVTYDFKTFPLEKGDKLIDWTVLNVDFGKQRLELENSKKEYVVVTLDTEQGDQNA</sequence>
<dbReference type="RefSeq" id="WP_006870731.1">
    <property type="nucleotide sequence ID" value="NZ_JH413817.1"/>
</dbReference>
<feature type="transmembrane region" description="Helical" evidence="1">
    <location>
        <begin position="6"/>
        <end position="28"/>
    </location>
</feature>
<keyword evidence="1" id="KW-0472">Membrane</keyword>